<dbReference type="EMBL" id="JYDO01000011">
    <property type="protein sequence ID" value="KRZ78616.1"/>
    <property type="molecule type" value="Genomic_DNA"/>
</dbReference>
<keyword evidence="1" id="KW-1133">Transmembrane helix</keyword>
<evidence type="ECO:0000256" key="1">
    <source>
        <dbReference type="SAM" id="Phobius"/>
    </source>
</evidence>
<name>A0A0V1N3N7_9BILA</name>
<dbReference type="Proteomes" id="UP000054843">
    <property type="component" value="Unassembled WGS sequence"/>
</dbReference>
<accession>A0A0V1N3N7</accession>
<evidence type="ECO:0000313" key="2">
    <source>
        <dbReference type="EMBL" id="KRZ78616.1"/>
    </source>
</evidence>
<keyword evidence="1" id="KW-0472">Membrane</keyword>
<dbReference type="AlphaFoldDB" id="A0A0V1N3N7"/>
<comment type="caution">
    <text evidence="2">The sequence shown here is derived from an EMBL/GenBank/DDBJ whole genome shotgun (WGS) entry which is preliminary data.</text>
</comment>
<organism evidence="2 3">
    <name type="scientific">Trichinella papuae</name>
    <dbReference type="NCBI Taxonomy" id="268474"/>
    <lineage>
        <taxon>Eukaryota</taxon>
        <taxon>Metazoa</taxon>
        <taxon>Ecdysozoa</taxon>
        <taxon>Nematoda</taxon>
        <taxon>Enoplea</taxon>
        <taxon>Dorylaimia</taxon>
        <taxon>Trichinellida</taxon>
        <taxon>Trichinellidae</taxon>
        <taxon>Trichinella</taxon>
    </lineage>
</organism>
<evidence type="ECO:0000313" key="3">
    <source>
        <dbReference type="Proteomes" id="UP000054843"/>
    </source>
</evidence>
<sequence>MAFNFVDIITSAFFFYYQSFINSNFIIVNANALLCPNFSAILSSFQIVIIMAVLKCDLLTPRVSSFGKD</sequence>
<keyword evidence="1" id="KW-0812">Transmembrane</keyword>
<reference evidence="2 3" key="1">
    <citation type="submission" date="2015-01" db="EMBL/GenBank/DDBJ databases">
        <title>Evolution of Trichinella species and genotypes.</title>
        <authorList>
            <person name="Korhonen P.K."/>
            <person name="Edoardo P."/>
            <person name="Giuseppe L.R."/>
            <person name="Gasser R.B."/>
        </authorList>
    </citation>
    <scope>NUCLEOTIDE SEQUENCE [LARGE SCALE GENOMIC DNA]</scope>
    <source>
        <strain evidence="2">ISS1980</strain>
    </source>
</reference>
<keyword evidence="3" id="KW-1185">Reference proteome</keyword>
<proteinExistence type="predicted"/>
<feature type="transmembrane region" description="Helical" evidence="1">
    <location>
        <begin position="12"/>
        <end position="34"/>
    </location>
</feature>
<feature type="transmembrane region" description="Helical" evidence="1">
    <location>
        <begin position="40"/>
        <end position="60"/>
    </location>
</feature>
<gene>
    <name evidence="2" type="ORF">T10_1156</name>
</gene>
<protein>
    <submittedName>
        <fullName evidence="2">Uncharacterized protein</fullName>
    </submittedName>
</protein>